<evidence type="ECO:0000313" key="3">
    <source>
        <dbReference type="EMBL" id="GAK77577.1"/>
    </source>
</evidence>
<dbReference type="SUPFAM" id="SSF51735">
    <property type="entry name" value="NAD(P)-binding Rossmann-fold domains"/>
    <property type="match status" value="1"/>
</dbReference>
<gene>
    <name evidence="3" type="ORF">JCM19296_3185</name>
</gene>
<dbReference type="InterPro" id="IPR036291">
    <property type="entry name" value="NAD(P)-bd_dom_sf"/>
</dbReference>
<dbReference type="GO" id="GO:0016491">
    <property type="term" value="F:oxidoreductase activity"/>
    <property type="evidence" value="ECO:0007669"/>
    <property type="project" value="UniProtKB-KW"/>
</dbReference>
<proteinExistence type="inferred from homology"/>
<dbReference type="AlphaFoldDB" id="A0A081DF81"/>
<protein>
    <submittedName>
        <fullName evidence="3">Oxidoreductase</fullName>
    </submittedName>
</protein>
<comment type="similarity">
    <text evidence="1">Belongs to the short-chain dehydrogenases/reductases (SDR) family.</text>
</comment>
<evidence type="ECO:0000256" key="2">
    <source>
        <dbReference type="ARBA" id="ARBA00023002"/>
    </source>
</evidence>
<dbReference type="PANTHER" id="PTHR43477:SF1">
    <property type="entry name" value="DIHYDROANTICAPSIN 7-DEHYDROGENASE"/>
    <property type="match status" value="1"/>
</dbReference>
<dbReference type="Pfam" id="PF13561">
    <property type="entry name" value="adh_short_C2"/>
    <property type="match status" value="1"/>
</dbReference>
<keyword evidence="2" id="KW-0560">Oxidoreductase</keyword>
<accession>A0A081DF81</accession>
<dbReference type="Gene3D" id="3.40.50.720">
    <property type="entry name" value="NAD(P)-binding Rossmann-like Domain"/>
    <property type="match status" value="1"/>
</dbReference>
<dbReference type="PANTHER" id="PTHR43477">
    <property type="entry name" value="DIHYDROANTICAPSIN 7-DEHYDROGENASE"/>
    <property type="match status" value="1"/>
</dbReference>
<name>A0A081DF81_NONUL</name>
<dbReference type="InterPro" id="IPR051122">
    <property type="entry name" value="SDR_DHRS6-like"/>
</dbReference>
<sequence>MVKEFEGQYGIILGGSSGLGYASALKLAQHGMNLIILYRASRLQTSKIEADFQKIKSFGNQLLTLNMDAAREDKIIEALSQIKPFLNENKLSVLLHSISKGNLKPMTGENRLSSGDFQQTVQSMGISLYSWVSNLHSQSMFATPARVISFTSEGSLKPMEDYAAVSAAKATLEAINRSMAIEFATSQITCNCIQAGVTDTDSLKRIPMYEALKKMSLKRNPNHRLTQPEDVANVVYLLALKESQWITGNVIKVDGGESLQ</sequence>
<evidence type="ECO:0000313" key="4">
    <source>
        <dbReference type="Proteomes" id="UP000028980"/>
    </source>
</evidence>
<dbReference type="InterPro" id="IPR002347">
    <property type="entry name" value="SDR_fam"/>
</dbReference>
<evidence type="ECO:0000256" key="1">
    <source>
        <dbReference type="ARBA" id="ARBA00006484"/>
    </source>
</evidence>
<reference evidence="3 4" key="1">
    <citation type="journal article" date="2014" name="Genome Announc.">
        <title>Draft Genome Sequences of Marine Flavobacterium Nonlabens Strains NR17, NR24, NR27, NR32, NR33, and Ara13.</title>
        <authorList>
            <person name="Nakanishi M."/>
            <person name="Meirelles P."/>
            <person name="Suzuki R."/>
            <person name="Takatani N."/>
            <person name="Mino S."/>
            <person name="Suda W."/>
            <person name="Oshima K."/>
            <person name="Hattori M."/>
            <person name="Ohkuma M."/>
            <person name="Hosokawa M."/>
            <person name="Miyashita K."/>
            <person name="Thompson F.L."/>
            <person name="Niwa A."/>
            <person name="Sawabe T."/>
            <person name="Sawabe T."/>
        </authorList>
    </citation>
    <scope>NUCLEOTIDE SEQUENCE [LARGE SCALE GENOMIC DNA]</scope>
    <source>
        <strain evidence="4">JCM19296</strain>
    </source>
</reference>
<dbReference type="Proteomes" id="UP000028980">
    <property type="component" value="Unassembled WGS sequence"/>
</dbReference>
<organism evidence="3 4">
    <name type="scientific">Nonlabens ulvanivorans</name>
    <name type="common">Persicivirga ulvanivorans</name>
    <dbReference type="NCBI Taxonomy" id="906888"/>
    <lineage>
        <taxon>Bacteria</taxon>
        <taxon>Pseudomonadati</taxon>
        <taxon>Bacteroidota</taxon>
        <taxon>Flavobacteriia</taxon>
        <taxon>Flavobacteriales</taxon>
        <taxon>Flavobacteriaceae</taxon>
        <taxon>Nonlabens</taxon>
    </lineage>
</organism>
<dbReference type="EMBL" id="BBLG01000010">
    <property type="protein sequence ID" value="GAK77577.1"/>
    <property type="molecule type" value="Genomic_DNA"/>
</dbReference>
<comment type="caution">
    <text evidence="3">The sequence shown here is derived from an EMBL/GenBank/DDBJ whole genome shotgun (WGS) entry which is preliminary data.</text>
</comment>
<dbReference type="CDD" id="cd05233">
    <property type="entry name" value="SDR_c"/>
    <property type="match status" value="1"/>
</dbReference>
<dbReference type="PRINTS" id="PR00081">
    <property type="entry name" value="GDHRDH"/>
</dbReference>